<dbReference type="InterPro" id="IPR022385">
    <property type="entry name" value="Rhs_assc_core"/>
</dbReference>
<organism evidence="3 4">
    <name type="scientific">Paracidovorax valerianellae</name>
    <dbReference type="NCBI Taxonomy" id="187868"/>
    <lineage>
        <taxon>Bacteria</taxon>
        <taxon>Pseudomonadati</taxon>
        <taxon>Pseudomonadota</taxon>
        <taxon>Betaproteobacteria</taxon>
        <taxon>Burkholderiales</taxon>
        <taxon>Comamonadaceae</taxon>
        <taxon>Paracidovorax</taxon>
    </lineage>
</organism>
<dbReference type="STRING" id="187868.SAMN05192589_1333"/>
<evidence type="ECO:0000256" key="1">
    <source>
        <dbReference type="SAM" id="MobiDB-lite"/>
    </source>
</evidence>
<evidence type="ECO:0000313" key="4">
    <source>
        <dbReference type="Proteomes" id="UP000198781"/>
    </source>
</evidence>
<dbReference type="Pfam" id="PF03527">
    <property type="entry name" value="RHS"/>
    <property type="match status" value="1"/>
</dbReference>
<dbReference type="PANTHER" id="PTHR32305">
    <property type="match status" value="1"/>
</dbReference>
<dbReference type="NCBIfam" id="TIGR03696">
    <property type="entry name" value="Rhs_assc_core"/>
    <property type="match status" value="1"/>
</dbReference>
<evidence type="ECO:0000313" key="3">
    <source>
        <dbReference type="EMBL" id="SDE76363.1"/>
    </source>
</evidence>
<gene>
    <name evidence="3" type="ORF">SAMN05192589_1333</name>
</gene>
<dbReference type="InterPro" id="IPR050708">
    <property type="entry name" value="T6SS_VgrG/RHS"/>
</dbReference>
<reference evidence="3 4" key="1">
    <citation type="submission" date="2016-10" db="EMBL/GenBank/DDBJ databases">
        <authorList>
            <person name="de Groot N.N."/>
        </authorList>
    </citation>
    <scope>NUCLEOTIDE SEQUENCE [LARGE SCALE GENOMIC DNA]</scope>
    <source>
        <strain evidence="3 4">DSM 16619</strain>
    </source>
</reference>
<dbReference type="Pfam" id="PF12639">
    <property type="entry name" value="Colicin-DNase"/>
    <property type="match status" value="1"/>
</dbReference>
<dbReference type="Proteomes" id="UP000198781">
    <property type="component" value="Unassembled WGS sequence"/>
</dbReference>
<evidence type="ECO:0000259" key="2">
    <source>
        <dbReference type="Pfam" id="PF03527"/>
    </source>
</evidence>
<dbReference type="EMBL" id="FMZC01000033">
    <property type="protein sequence ID" value="SDE76363.1"/>
    <property type="molecule type" value="Genomic_DNA"/>
</dbReference>
<dbReference type="Gene3D" id="2.180.10.10">
    <property type="entry name" value="RHS repeat-associated core"/>
    <property type="match status" value="1"/>
</dbReference>
<feature type="region of interest" description="Disordered" evidence="1">
    <location>
        <begin position="159"/>
        <end position="192"/>
    </location>
</feature>
<feature type="region of interest" description="Disordered" evidence="1">
    <location>
        <begin position="81"/>
        <end position="103"/>
    </location>
</feature>
<protein>
    <submittedName>
        <fullName evidence="3">RHS repeat-associated core domain-containing protein</fullName>
    </submittedName>
</protein>
<dbReference type="PANTHER" id="PTHR32305:SF15">
    <property type="entry name" value="PROTEIN RHSA-RELATED"/>
    <property type="match status" value="1"/>
</dbReference>
<dbReference type="AlphaFoldDB" id="A0A1G7FKC5"/>
<feature type="region of interest" description="Disordered" evidence="1">
    <location>
        <begin position="276"/>
        <end position="304"/>
    </location>
</feature>
<dbReference type="InterPro" id="IPR001826">
    <property type="entry name" value="RHS"/>
</dbReference>
<name>A0A1G7FKC5_9BURK</name>
<feature type="domain" description="RHS protein conserved region" evidence="2">
    <location>
        <begin position="36"/>
        <end position="69"/>
    </location>
</feature>
<accession>A0A1G7FKC5</accession>
<sequence length="304" mass="33674">MVHSQRGGKEALFVYEPASFVPLASIQGTQENRHTYWYQCDQIGAPLELTDAQGRIAWAADYKVWGEATLRTLARTGTDDAPVGRRIGNGPGVGWSEGTSDRSSALPHIEQPFRFQGQQFDEETGLHYNRFRYYDPAVGRFVSQDPIGLVGGKNYYEYGSNPEDQSDPWGLKGGKGKPRPVQDKSGRPTASPHYSLWKKLTIPCEILSGSREDHFRWANEQLHNMLQADPSLAKTLGQEVVDHVKPGPKGGVATTSPPGLTWHHSAQDPTQIELIPRGQHRSPGPVQETLHPNQQGGFKKLSCK</sequence>
<keyword evidence="4" id="KW-1185">Reference proteome</keyword>
<proteinExistence type="predicted"/>